<comment type="caution">
    <text evidence="5">The sequence shown here is derived from an EMBL/GenBank/DDBJ whole genome shotgun (WGS) entry which is preliminary data.</text>
</comment>
<dbReference type="PANTHER" id="PTHR30329:SF21">
    <property type="entry name" value="LIPOPROTEIN YIAD-RELATED"/>
    <property type="match status" value="1"/>
</dbReference>
<dbReference type="SUPFAM" id="SSF103088">
    <property type="entry name" value="OmpA-like"/>
    <property type="match status" value="1"/>
</dbReference>
<reference evidence="5" key="1">
    <citation type="journal article" date="2015" name="Nature">
        <title>Complex archaea that bridge the gap between prokaryotes and eukaryotes.</title>
        <authorList>
            <person name="Spang A."/>
            <person name="Saw J.H."/>
            <person name="Jorgensen S.L."/>
            <person name="Zaremba-Niedzwiedzka K."/>
            <person name="Martijn J."/>
            <person name="Lind A.E."/>
            <person name="van Eijk R."/>
            <person name="Schleper C."/>
            <person name="Guy L."/>
            <person name="Ettema T.J."/>
        </authorList>
    </citation>
    <scope>NUCLEOTIDE SEQUENCE</scope>
</reference>
<dbReference type="Gene3D" id="3.30.1330.60">
    <property type="entry name" value="OmpA-like domain"/>
    <property type="match status" value="1"/>
</dbReference>
<dbReference type="InterPro" id="IPR006664">
    <property type="entry name" value="OMP_bac"/>
</dbReference>
<dbReference type="InterPro" id="IPR036737">
    <property type="entry name" value="OmpA-like_sf"/>
</dbReference>
<dbReference type="PRINTS" id="PR01021">
    <property type="entry name" value="OMPADOMAIN"/>
</dbReference>
<evidence type="ECO:0000313" key="5">
    <source>
        <dbReference type="EMBL" id="KKN65281.1"/>
    </source>
</evidence>
<evidence type="ECO:0000256" key="3">
    <source>
        <dbReference type="ARBA" id="ARBA00023237"/>
    </source>
</evidence>
<dbReference type="EMBL" id="LAZR01000529">
    <property type="protein sequence ID" value="KKN65281.1"/>
    <property type="molecule type" value="Genomic_DNA"/>
</dbReference>
<sequence length="227" mass="24752">MTRRIISKIGLINGFTALAVVAGCTTSPDPVYTQFYREAGSLTDLGTFGDATLNNRLVMTGERQYTFDLANRFAGEVQSTVTFAFNSDHLDSTAQAVLRHQAGWIRQFPEVRFRVYGHADAVGSNQYNKELGLRRAYAVVAFLSTQGISRSRLEAVVSFGETQPLIVTQGRERANRRTVTEVSGFVGGHPTVLDGKYAQIIYRDYVASAVPPTQLTSGATGSPTTSE</sequence>
<dbReference type="PROSITE" id="PS51123">
    <property type="entry name" value="OMPA_2"/>
    <property type="match status" value="1"/>
</dbReference>
<dbReference type="GO" id="GO:0009279">
    <property type="term" value="C:cell outer membrane"/>
    <property type="evidence" value="ECO:0007669"/>
    <property type="project" value="UniProtKB-SubCell"/>
</dbReference>
<evidence type="ECO:0000259" key="4">
    <source>
        <dbReference type="PROSITE" id="PS51123"/>
    </source>
</evidence>
<proteinExistence type="predicted"/>
<accession>A0A0F9UVV7</accession>
<dbReference type="Pfam" id="PF00691">
    <property type="entry name" value="OmpA"/>
    <property type="match status" value="1"/>
</dbReference>
<dbReference type="InterPro" id="IPR006665">
    <property type="entry name" value="OmpA-like"/>
</dbReference>
<gene>
    <name evidence="5" type="ORF">LCGC14_0483250</name>
</gene>
<protein>
    <recommendedName>
        <fullName evidence="4">OmpA-like domain-containing protein</fullName>
    </recommendedName>
</protein>
<evidence type="ECO:0000256" key="2">
    <source>
        <dbReference type="ARBA" id="ARBA00023136"/>
    </source>
</evidence>
<comment type="subcellular location">
    <subcellularLocation>
        <location evidence="1">Cell outer membrane</location>
    </subcellularLocation>
</comment>
<evidence type="ECO:0000256" key="1">
    <source>
        <dbReference type="ARBA" id="ARBA00004442"/>
    </source>
</evidence>
<name>A0A0F9UVV7_9ZZZZ</name>
<feature type="domain" description="OmpA-like" evidence="4">
    <location>
        <begin position="70"/>
        <end position="186"/>
    </location>
</feature>
<dbReference type="PANTHER" id="PTHR30329">
    <property type="entry name" value="STATOR ELEMENT OF FLAGELLAR MOTOR COMPLEX"/>
    <property type="match status" value="1"/>
</dbReference>
<dbReference type="InterPro" id="IPR050330">
    <property type="entry name" value="Bact_OuterMem_StrucFunc"/>
</dbReference>
<keyword evidence="3" id="KW-0998">Cell outer membrane</keyword>
<dbReference type="PROSITE" id="PS51257">
    <property type="entry name" value="PROKAR_LIPOPROTEIN"/>
    <property type="match status" value="1"/>
</dbReference>
<keyword evidence="2" id="KW-0472">Membrane</keyword>
<organism evidence="5">
    <name type="scientific">marine sediment metagenome</name>
    <dbReference type="NCBI Taxonomy" id="412755"/>
    <lineage>
        <taxon>unclassified sequences</taxon>
        <taxon>metagenomes</taxon>
        <taxon>ecological metagenomes</taxon>
    </lineage>
</organism>
<dbReference type="CDD" id="cd07185">
    <property type="entry name" value="OmpA_C-like"/>
    <property type="match status" value="1"/>
</dbReference>
<dbReference type="AlphaFoldDB" id="A0A0F9UVV7"/>